<dbReference type="CDD" id="cd02947">
    <property type="entry name" value="TRX_family"/>
    <property type="match status" value="1"/>
</dbReference>
<dbReference type="Pfam" id="PF00085">
    <property type="entry name" value="Thioredoxin"/>
    <property type="match status" value="1"/>
</dbReference>
<protein>
    <recommendedName>
        <fullName evidence="6">Thioredoxin</fullName>
    </recommendedName>
</protein>
<dbReference type="InterPro" id="IPR013766">
    <property type="entry name" value="Thioredoxin_domain"/>
</dbReference>
<dbReference type="PANTHER" id="PTHR45663">
    <property type="entry name" value="GEO12009P1"/>
    <property type="match status" value="1"/>
</dbReference>
<dbReference type="Gene3D" id="3.40.30.10">
    <property type="entry name" value="Glutaredoxin"/>
    <property type="match status" value="1"/>
</dbReference>
<gene>
    <name evidence="8" type="primary">trxA</name>
    <name evidence="8" type="ORF">CR164_01175</name>
</gene>
<dbReference type="PROSITE" id="PS00194">
    <property type="entry name" value="THIOREDOXIN_1"/>
    <property type="match status" value="1"/>
</dbReference>
<dbReference type="EMBL" id="PDNZ01000001">
    <property type="protein sequence ID" value="PWW83201.1"/>
    <property type="molecule type" value="Genomic_DNA"/>
</dbReference>
<keyword evidence="3" id="KW-0249">Electron transport</keyword>
<comment type="caution">
    <text evidence="8">The sequence shown here is derived from an EMBL/GenBank/DDBJ whole genome shotgun (WGS) entry which is preliminary data.</text>
</comment>
<sequence length="268" mass="30267">MQENTFDFSRDVIGKSKDIPVLVDFWAEWCGPCRMLGPVLESVAAKHAGECILVKINTEEHPDVAREYGIMSIPAVKLFIDGAVVDEFVGALPEGQIEQWLRKSLPGKYADRLKEAELLTMKGDEAAAVSIFEEILENEPGNVRAASMLMKLKIFPAPEQAADLVDRLEGDFDYAELVGAARTLIALLMKKADDFPEDGIRNHYLKAINELREQEFDAALDDFIEVIRENRYYDDDGARKACIAIFKYLGEDHPVTLKHRRVFDRALY</sequence>
<organism evidence="8 9">
    <name type="scientific">Prosthecochloris marina</name>
    <dbReference type="NCBI Taxonomy" id="2017681"/>
    <lineage>
        <taxon>Bacteria</taxon>
        <taxon>Pseudomonadati</taxon>
        <taxon>Chlorobiota</taxon>
        <taxon>Chlorobiia</taxon>
        <taxon>Chlorobiales</taxon>
        <taxon>Chlorobiaceae</taxon>
        <taxon>Prosthecochloris</taxon>
    </lineage>
</organism>
<dbReference type="NCBIfam" id="TIGR01068">
    <property type="entry name" value="thioredoxin"/>
    <property type="match status" value="1"/>
</dbReference>
<evidence type="ECO:0000256" key="1">
    <source>
        <dbReference type="ARBA" id="ARBA00008987"/>
    </source>
</evidence>
<evidence type="ECO:0000256" key="5">
    <source>
        <dbReference type="ARBA" id="ARBA00023284"/>
    </source>
</evidence>
<dbReference type="InterPro" id="IPR017937">
    <property type="entry name" value="Thioredoxin_CS"/>
</dbReference>
<evidence type="ECO:0000259" key="7">
    <source>
        <dbReference type="PROSITE" id="PS51352"/>
    </source>
</evidence>
<keyword evidence="2" id="KW-0813">Transport</keyword>
<evidence type="ECO:0000256" key="4">
    <source>
        <dbReference type="ARBA" id="ARBA00023157"/>
    </source>
</evidence>
<evidence type="ECO:0000256" key="3">
    <source>
        <dbReference type="ARBA" id="ARBA00022982"/>
    </source>
</evidence>
<dbReference type="Pfam" id="PF14561">
    <property type="entry name" value="TPR_20"/>
    <property type="match status" value="1"/>
</dbReference>
<accession>A0A317TBJ7</accession>
<dbReference type="PRINTS" id="PR00421">
    <property type="entry name" value="THIOREDOXIN"/>
</dbReference>
<feature type="domain" description="Thioredoxin" evidence="7">
    <location>
        <begin position="1"/>
        <end position="106"/>
    </location>
</feature>
<dbReference type="InterPro" id="IPR011990">
    <property type="entry name" value="TPR-like_helical_dom_sf"/>
</dbReference>
<dbReference type="PANTHER" id="PTHR45663:SF11">
    <property type="entry name" value="GEO12009P1"/>
    <property type="match status" value="1"/>
</dbReference>
<dbReference type="RefSeq" id="WP_110022083.1">
    <property type="nucleotide sequence ID" value="NZ_PDNZ01000001.1"/>
</dbReference>
<evidence type="ECO:0000256" key="6">
    <source>
        <dbReference type="NCBIfam" id="TIGR01068"/>
    </source>
</evidence>
<comment type="similarity">
    <text evidence="1">Belongs to the thioredoxin family.</text>
</comment>
<dbReference type="OrthoDB" id="9790390at2"/>
<evidence type="ECO:0000256" key="2">
    <source>
        <dbReference type="ARBA" id="ARBA00022448"/>
    </source>
</evidence>
<dbReference type="InterPro" id="IPR005746">
    <property type="entry name" value="Thioredoxin"/>
</dbReference>
<dbReference type="PROSITE" id="PS51352">
    <property type="entry name" value="THIOREDOXIN_2"/>
    <property type="match status" value="1"/>
</dbReference>
<dbReference type="GO" id="GO:0005737">
    <property type="term" value="C:cytoplasm"/>
    <property type="evidence" value="ECO:0007669"/>
    <property type="project" value="TreeGrafter"/>
</dbReference>
<dbReference type="SUPFAM" id="SSF52833">
    <property type="entry name" value="Thioredoxin-like"/>
    <property type="match status" value="1"/>
</dbReference>
<evidence type="ECO:0000313" key="8">
    <source>
        <dbReference type="EMBL" id="PWW83201.1"/>
    </source>
</evidence>
<keyword evidence="5" id="KW-0676">Redox-active center</keyword>
<dbReference type="Proteomes" id="UP000246278">
    <property type="component" value="Unassembled WGS sequence"/>
</dbReference>
<keyword evidence="4" id="KW-1015">Disulfide bond</keyword>
<dbReference type="Gene3D" id="1.25.40.10">
    <property type="entry name" value="Tetratricopeptide repeat domain"/>
    <property type="match status" value="1"/>
</dbReference>
<proteinExistence type="inferred from homology"/>
<dbReference type="GO" id="GO:0015035">
    <property type="term" value="F:protein-disulfide reductase activity"/>
    <property type="evidence" value="ECO:0007669"/>
    <property type="project" value="UniProtKB-UniRule"/>
</dbReference>
<keyword evidence="9" id="KW-1185">Reference proteome</keyword>
<dbReference type="InterPro" id="IPR036249">
    <property type="entry name" value="Thioredoxin-like_sf"/>
</dbReference>
<reference evidence="9" key="1">
    <citation type="submission" date="2017-10" db="EMBL/GenBank/DDBJ databases">
        <authorList>
            <person name="Gaisin V.A."/>
            <person name="Rysina M.S."/>
            <person name="Grouzdev D.S."/>
        </authorList>
    </citation>
    <scope>NUCLEOTIDE SEQUENCE [LARGE SCALE GENOMIC DNA]</scope>
    <source>
        <strain evidence="9">V1</strain>
    </source>
</reference>
<dbReference type="GO" id="GO:0006950">
    <property type="term" value="P:response to stress"/>
    <property type="evidence" value="ECO:0007669"/>
    <property type="project" value="UniProtKB-ARBA"/>
</dbReference>
<dbReference type="FunFam" id="3.40.30.10:FF:000001">
    <property type="entry name" value="Thioredoxin"/>
    <property type="match status" value="1"/>
</dbReference>
<dbReference type="AlphaFoldDB" id="A0A317TBJ7"/>
<name>A0A317TBJ7_9CHLB</name>
<evidence type="ECO:0000313" key="9">
    <source>
        <dbReference type="Proteomes" id="UP000246278"/>
    </source>
</evidence>